<dbReference type="PROSITE" id="PS51186">
    <property type="entry name" value="GNAT"/>
    <property type="match status" value="1"/>
</dbReference>
<keyword evidence="4 5" id="KW-0067">ATP-binding</keyword>
<dbReference type="Gene3D" id="3.40.50.720">
    <property type="entry name" value="NAD(P)-binding Rossmann-like Domain"/>
    <property type="match status" value="1"/>
</dbReference>
<dbReference type="SUPFAM" id="SSF51735">
    <property type="entry name" value="NAD(P)-binding Rossmann-fold domains"/>
    <property type="match status" value="1"/>
</dbReference>
<dbReference type="SUPFAM" id="SSF52210">
    <property type="entry name" value="Succinyl-CoA synthetase domains"/>
    <property type="match status" value="2"/>
</dbReference>
<dbReference type="SMART" id="SM00881">
    <property type="entry name" value="CoA_binding"/>
    <property type="match status" value="1"/>
</dbReference>
<keyword evidence="2" id="KW-0436">Ligase</keyword>
<keyword evidence="1" id="KW-0816">Tricarboxylic acid cycle</keyword>
<dbReference type="Gene3D" id="3.30.1490.20">
    <property type="entry name" value="ATP-grasp fold, A domain"/>
    <property type="match status" value="1"/>
</dbReference>
<dbReference type="PANTHER" id="PTHR43334">
    <property type="entry name" value="ACETATE--COA LIGASE [ADP-FORMING]"/>
    <property type="match status" value="1"/>
</dbReference>
<dbReference type="InterPro" id="IPR036291">
    <property type="entry name" value="NAD(P)-bd_dom_sf"/>
</dbReference>
<dbReference type="Gene3D" id="3.30.470.20">
    <property type="entry name" value="ATP-grasp fold, B domain"/>
    <property type="match status" value="1"/>
</dbReference>
<reference evidence="9" key="1">
    <citation type="journal article" date="2019" name="Int. J. Syst. Evol. Microbiol.">
        <title>The Global Catalogue of Microorganisms (GCM) 10K type strain sequencing project: providing services to taxonomists for standard genome sequencing and annotation.</title>
        <authorList>
            <consortium name="The Broad Institute Genomics Platform"/>
            <consortium name="The Broad Institute Genome Sequencing Center for Infectious Disease"/>
            <person name="Wu L."/>
            <person name="Ma J."/>
        </authorList>
    </citation>
    <scope>NUCLEOTIDE SEQUENCE [LARGE SCALE GENOMIC DNA]</scope>
    <source>
        <strain evidence="9">DFY28</strain>
    </source>
</reference>
<keyword evidence="8" id="KW-0808">Transferase</keyword>
<dbReference type="Pfam" id="PF13549">
    <property type="entry name" value="ATP-grasp_5"/>
    <property type="match status" value="1"/>
</dbReference>
<sequence>MTTRNLDALFEPKAIALIGASNQRGSVGQVIARNLQESGFSGPVLPVNPTAGAIRSTLAYGSIADLPVKPDLAVIATPAPTVPGLISELGERGCRAAVVITAGFSDPAARQALLDASRPHLLRIIGPNCLGVLSPPMGINASFAQLTPAAGGLALVAQSGAVTTAALDWACGRGFGFSHVVTLGDMADVDFGDMLDYLALDDATKAILLYVESVTDARKFMTAGRIAARAKPVVVIKTGRSAAGAKAAFSHTGALAGADAVYDAAFRRAGMLRVGQLRELFDAVTTLSSGLKVRGDRLAVLTNGGGAGVLAIDALEALGGRPAELAPETVEALDRALPATWSRGNPVDIIGDAPPERYGAALEALLTDPGADAVLVLNCPTAIADGAEAARQVVETVRRSGVRRPVLTSWLGEVSQAEARRLFAQAHIPSHETPDEATRAFMHLVEYEKNQAQLMETPPAWPQPEDREAARRIVEEAMADGRTRLTEPEAKAVLRAYGIPIAESLVAATPEEAAERAAELPPPYAVKIHSPDISHKTDVGGVALGLSTPEAVAAAARQMNARVAAAAPNARLEGFVVQPMIVRPRARELIAGVAVDPTFGPVVLFGQGGVAVEVLADRVVGLPPLNRVLAREMISRTRVSALLGAYRDRPAADAEGVAEVLERLSLMVVELPQLAELDINPLLADEDGVLALDARIGLTAERKRMAIRPYPGELAGSLPLPGGDEVWMRPIRPDDEPALVEMVERTSKEDMRLRVHGPLKRLPHVWAARLSQIDYDREMALVAEDPPGELLGVARLIADPEGRSGEFALLVRTDRQHRGIGRALLERLLHHAAARGLKEVWGNVLNENQRMLALSRELGFRRAPSGDLSVVKVVKTLT</sequence>
<evidence type="ECO:0000313" key="9">
    <source>
        <dbReference type="Proteomes" id="UP001597237"/>
    </source>
</evidence>
<evidence type="ECO:0000256" key="3">
    <source>
        <dbReference type="ARBA" id="ARBA00022741"/>
    </source>
</evidence>
<evidence type="ECO:0000256" key="4">
    <source>
        <dbReference type="ARBA" id="ARBA00022840"/>
    </source>
</evidence>
<dbReference type="PROSITE" id="PS50975">
    <property type="entry name" value="ATP_GRASP"/>
    <property type="match status" value="1"/>
</dbReference>
<evidence type="ECO:0000256" key="1">
    <source>
        <dbReference type="ARBA" id="ARBA00022532"/>
    </source>
</evidence>
<dbReference type="CDD" id="cd04301">
    <property type="entry name" value="NAT_SF"/>
    <property type="match status" value="1"/>
</dbReference>
<proteinExistence type="predicted"/>
<dbReference type="PANTHER" id="PTHR43334:SF1">
    <property type="entry name" value="3-HYDROXYPROPIONATE--COA LIGASE [ADP-FORMING]"/>
    <property type="match status" value="1"/>
</dbReference>
<dbReference type="InterPro" id="IPR016181">
    <property type="entry name" value="Acyl_CoA_acyltransferase"/>
</dbReference>
<dbReference type="InterPro" id="IPR003781">
    <property type="entry name" value="CoA-bd"/>
</dbReference>
<keyword evidence="9" id="KW-1185">Reference proteome</keyword>
<dbReference type="Gene3D" id="3.40.50.261">
    <property type="entry name" value="Succinyl-CoA synthetase domains"/>
    <property type="match status" value="2"/>
</dbReference>
<dbReference type="GO" id="GO:0016746">
    <property type="term" value="F:acyltransferase activity"/>
    <property type="evidence" value="ECO:0007669"/>
    <property type="project" value="UniProtKB-KW"/>
</dbReference>
<feature type="domain" description="ATP-grasp" evidence="6">
    <location>
        <begin position="491"/>
        <end position="527"/>
    </location>
</feature>
<evidence type="ECO:0000256" key="5">
    <source>
        <dbReference type="PROSITE-ProRule" id="PRU00409"/>
    </source>
</evidence>
<keyword evidence="8" id="KW-0012">Acyltransferase</keyword>
<dbReference type="SUPFAM" id="SSF55729">
    <property type="entry name" value="Acyl-CoA N-acyltransferases (Nat)"/>
    <property type="match status" value="1"/>
</dbReference>
<dbReference type="Proteomes" id="UP001597237">
    <property type="component" value="Unassembled WGS sequence"/>
</dbReference>
<dbReference type="InterPro" id="IPR013815">
    <property type="entry name" value="ATP_grasp_subdomain_1"/>
</dbReference>
<gene>
    <name evidence="8" type="ORF">ACFSC0_16710</name>
</gene>
<evidence type="ECO:0000256" key="2">
    <source>
        <dbReference type="ARBA" id="ARBA00022598"/>
    </source>
</evidence>
<dbReference type="Gene3D" id="3.40.630.30">
    <property type="match status" value="1"/>
</dbReference>
<dbReference type="InterPro" id="IPR051538">
    <property type="entry name" value="Acyl-CoA_Synth/Transferase"/>
</dbReference>
<feature type="domain" description="N-acetyltransferase" evidence="7">
    <location>
        <begin position="726"/>
        <end position="878"/>
    </location>
</feature>
<dbReference type="InterPro" id="IPR011761">
    <property type="entry name" value="ATP-grasp"/>
</dbReference>
<accession>A0ABW4N4R5</accession>
<dbReference type="Pfam" id="PF19045">
    <property type="entry name" value="Ligase_CoA_2"/>
    <property type="match status" value="1"/>
</dbReference>
<organism evidence="8 9">
    <name type="scientific">Phenylobacterium terrae</name>
    <dbReference type="NCBI Taxonomy" id="2665495"/>
    <lineage>
        <taxon>Bacteria</taxon>
        <taxon>Pseudomonadati</taxon>
        <taxon>Pseudomonadota</taxon>
        <taxon>Alphaproteobacteria</taxon>
        <taxon>Caulobacterales</taxon>
        <taxon>Caulobacteraceae</taxon>
        <taxon>Phenylobacterium</taxon>
    </lineage>
</organism>
<dbReference type="Pfam" id="PF00583">
    <property type="entry name" value="Acetyltransf_1"/>
    <property type="match status" value="1"/>
</dbReference>
<evidence type="ECO:0000259" key="7">
    <source>
        <dbReference type="PROSITE" id="PS51186"/>
    </source>
</evidence>
<keyword evidence="3 5" id="KW-0547">Nucleotide-binding</keyword>
<name>A0ABW4N4R5_9CAUL</name>
<dbReference type="InterPro" id="IPR000182">
    <property type="entry name" value="GNAT_dom"/>
</dbReference>
<dbReference type="InterPro" id="IPR016102">
    <property type="entry name" value="Succinyl-CoA_synth-like"/>
</dbReference>
<dbReference type="Pfam" id="PF13607">
    <property type="entry name" value="Succ_CoA_lig"/>
    <property type="match status" value="1"/>
</dbReference>
<comment type="caution">
    <text evidence="8">The sequence shown here is derived from an EMBL/GenBank/DDBJ whole genome shotgun (WGS) entry which is preliminary data.</text>
</comment>
<dbReference type="EC" id="2.3.1.-" evidence="8"/>
<dbReference type="InterPro" id="IPR043938">
    <property type="entry name" value="Ligase_CoA_dom"/>
</dbReference>
<evidence type="ECO:0000259" key="6">
    <source>
        <dbReference type="PROSITE" id="PS50975"/>
    </source>
</evidence>
<dbReference type="InterPro" id="IPR032875">
    <property type="entry name" value="Succ_CoA_lig_flav_dom"/>
</dbReference>
<dbReference type="RefSeq" id="WP_377282003.1">
    <property type="nucleotide sequence ID" value="NZ_JBHRSI010000005.1"/>
</dbReference>
<dbReference type="SUPFAM" id="SSF56059">
    <property type="entry name" value="Glutathione synthetase ATP-binding domain-like"/>
    <property type="match status" value="1"/>
</dbReference>
<dbReference type="EMBL" id="JBHUEY010000006">
    <property type="protein sequence ID" value="MFD1785046.1"/>
    <property type="molecule type" value="Genomic_DNA"/>
</dbReference>
<protein>
    <submittedName>
        <fullName evidence="8">GNAT family N-acetyltransferase</fullName>
        <ecNumber evidence="8">2.3.1.-</ecNumber>
    </submittedName>
</protein>
<evidence type="ECO:0000313" key="8">
    <source>
        <dbReference type="EMBL" id="MFD1785046.1"/>
    </source>
</evidence>
<dbReference type="Pfam" id="PF13380">
    <property type="entry name" value="CoA_binding_2"/>
    <property type="match status" value="1"/>
</dbReference>